<comment type="similarity">
    <text evidence="13">Belongs to the SERAC1 family.</text>
</comment>
<dbReference type="RefSeq" id="XP_022097729.1">
    <property type="nucleotide sequence ID" value="XM_022242037.1"/>
</dbReference>
<accession>A0A8B7YZ01</accession>
<evidence type="ECO:0000256" key="15">
    <source>
        <dbReference type="ARBA" id="ARBA00041701"/>
    </source>
</evidence>
<dbReference type="GeneID" id="110983095"/>
<dbReference type="Gene3D" id="1.25.10.10">
    <property type="entry name" value="Leucine-rich Repeat Variant"/>
    <property type="match status" value="1"/>
</dbReference>
<keyword evidence="8" id="KW-0443">Lipid metabolism</keyword>
<keyword evidence="11" id="KW-0594">Phospholipid biosynthesis</keyword>
<dbReference type="InterPro" id="IPR016024">
    <property type="entry name" value="ARM-type_fold"/>
</dbReference>
<dbReference type="GO" id="GO:0016020">
    <property type="term" value="C:membrane"/>
    <property type="evidence" value="ECO:0007669"/>
    <property type="project" value="UniProtKB-SubCell"/>
</dbReference>
<evidence type="ECO:0000313" key="20">
    <source>
        <dbReference type="RefSeq" id="XP_022097731.1"/>
    </source>
</evidence>
<dbReference type="CTD" id="84947"/>
<dbReference type="PANTHER" id="PTHR48182:SF2">
    <property type="entry name" value="PROTEIN SERAC1"/>
    <property type="match status" value="1"/>
</dbReference>
<name>A0A8B7YZ01_ACAPL</name>
<proteinExistence type="inferred from homology"/>
<evidence type="ECO:0000256" key="8">
    <source>
        <dbReference type="ARBA" id="ARBA00023098"/>
    </source>
</evidence>
<evidence type="ECO:0000256" key="12">
    <source>
        <dbReference type="ARBA" id="ARBA00023264"/>
    </source>
</evidence>
<evidence type="ECO:0000256" key="1">
    <source>
        <dbReference type="ARBA" id="ARBA00004167"/>
    </source>
</evidence>
<evidence type="ECO:0000256" key="4">
    <source>
        <dbReference type="ARBA" id="ARBA00022516"/>
    </source>
</evidence>
<dbReference type="InterPro" id="IPR011989">
    <property type="entry name" value="ARM-like"/>
</dbReference>
<feature type="region of interest" description="Disordered" evidence="16">
    <location>
        <begin position="401"/>
        <end position="424"/>
    </location>
</feature>
<dbReference type="GO" id="GO:0008654">
    <property type="term" value="P:phospholipid biosynthetic process"/>
    <property type="evidence" value="ECO:0007669"/>
    <property type="project" value="UniProtKB-KW"/>
</dbReference>
<dbReference type="Proteomes" id="UP000694845">
    <property type="component" value="Unplaced"/>
</dbReference>
<dbReference type="AlphaFoldDB" id="A0A8B7YZ01"/>
<evidence type="ECO:0000256" key="5">
    <source>
        <dbReference type="ARBA" id="ARBA00022692"/>
    </source>
</evidence>
<dbReference type="GO" id="GO:0005783">
    <property type="term" value="C:endoplasmic reticulum"/>
    <property type="evidence" value="ECO:0007669"/>
    <property type="project" value="UniProtKB-SubCell"/>
</dbReference>
<keyword evidence="5" id="KW-0812">Transmembrane</keyword>
<evidence type="ECO:0000256" key="9">
    <source>
        <dbReference type="ARBA" id="ARBA00023128"/>
    </source>
</evidence>
<evidence type="ECO:0000256" key="14">
    <source>
        <dbReference type="ARBA" id="ARBA00040991"/>
    </source>
</evidence>
<keyword evidence="17" id="KW-1185">Reference proteome</keyword>
<dbReference type="KEGG" id="aplc:110983095"/>
<dbReference type="OrthoDB" id="5086500at2759"/>
<dbReference type="InterPro" id="IPR052374">
    <property type="entry name" value="SERAC1"/>
</dbReference>
<dbReference type="PANTHER" id="PTHR48182">
    <property type="entry name" value="PROTEIN SERAC1"/>
    <property type="match status" value="1"/>
</dbReference>
<evidence type="ECO:0000313" key="18">
    <source>
        <dbReference type="RefSeq" id="XP_022097729.1"/>
    </source>
</evidence>
<evidence type="ECO:0000313" key="17">
    <source>
        <dbReference type="Proteomes" id="UP000694845"/>
    </source>
</evidence>
<evidence type="ECO:0000256" key="3">
    <source>
        <dbReference type="ARBA" id="ARBA00004240"/>
    </source>
</evidence>
<dbReference type="SUPFAM" id="SSF53474">
    <property type="entry name" value="alpha/beta-Hydrolases"/>
    <property type="match status" value="1"/>
</dbReference>
<keyword evidence="6" id="KW-0256">Endoplasmic reticulum</keyword>
<evidence type="ECO:0000256" key="13">
    <source>
        <dbReference type="ARBA" id="ARBA00038024"/>
    </source>
</evidence>
<dbReference type="GO" id="GO:0005739">
    <property type="term" value="C:mitochondrion"/>
    <property type="evidence" value="ECO:0007669"/>
    <property type="project" value="UniProtKB-SubCell"/>
</dbReference>
<dbReference type="OMA" id="RRTEYIY"/>
<evidence type="ECO:0000256" key="16">
    <source>
        <dbReference type="SAM" id="MobiDB-lite"/>
    </source>
</evidence>
<evidence type="ECO:0000256" key="10">
    <source>
        <dbReference type="ARBA" id="ARBA00023136"/>
    </source>
</evidence>
<keyword evidence="10" id="KW-0472">Membrane</keyword>
<comment type="subcellular location">
    <subcellularLocation>
        <location evidence="3">Endoplasmic reticulum</location>
    </subcellularLocation>
    <subcellularLocation>
        <location evidence="1">Membrane</location>
        <topology evidence="1">Single-pass membrane protein</topology>
    </subcellularLocation>
    <subcellularLocation>
        <location evidence="2">Mitochondrion</location>
    </subcellularLocation>
</comment>
<dbReference type="Gene3D" id="3.40.50.1820">
    <property type="entry name" value="alpha/beta hydrolase"/>
    <property type="match status" value="1"/>
</dbReference>
<dbReference type="RefSeq" id="XP_022097730.1">
    <property type="nucleotide sequence ID" value="XM_022242038.1"/>
</dbReference>
<sequence>MFNFVCRRNLSSKLKTEAAAKGWRGKLRGVAVVATVGIGGGIILYREWLRLDRALNYKMDPSIPDQRHTYIYITPTPPADDLVAQMRSKVKWRLSILEHFLEDKHPDVLSKLPLDRTNDDPWRLLKRAQFDNPQRRRTAVAKLAKKHHWIDAEYRAIAQACDQRTLIGLARSADVDARFFLAPPSLEDSKESREEGFKRLLGALPRDRIDRCTEFFTLRAMAEGKTVQAHDQSGMLSFGGNTLTFVTGLSKIPEEAREAVNLQALVSHSEVPSHCEEIVKLGGLQLLMKLCMSKAAVGSLKVQCYIARILANMALNEHLHIKIVQAGWVTVLASWMKSNYIPLAAHAARALINLDRDGATEKLDDGIFLLHPQTRTRQVLEADVVFVHGLLGGAFKTWRQQDKANKETKEPQREEAKEDEMSPADEKWTDCWPKTWLAKDCPHMRVLTISYDTHMSEWSAKCPFESEKRSLANRSTEILNKLHRAGVGQRPIIWVSHSMGGLLVKQMLLDACERSELQEVADQTHGVVFFSTPHHGSALAAASQQAKLLIYPSVEVKELIQDSPSLKNLHGRFRAFVQSRRLPVLSFGETKPMSIGLGVKTVVVPVESSHPGYGEYHSLDVNHLEICKPPSQRSLLYQLTLRFINHAVPRSLPHVLSERLREDLDGEDTAEVFYPLGMSFGE</sequence>
<evidence type="ECO:0000256" key="2">
    <source>
        <dbReference type="ARBA" id="ARBA00004173"/>
    </source>
</evidence>
<keyword evidence="12" id="KW-1208">Phospholipid metabolism</keyword>
<protein>
    <recommendedName>
        <fullName evidence="14">Protein SERAC1</fullName>
    </recommendedName>
    <alternativeName>
        <fullName evidence="15">Serine active site-containing protein 1</fullName>
    </alternativeName>
</protein>
<reference evidence="18 19" key="1">
    <citation type="submission" date="2025-04" db="UniProtKB">
        <authorList>
            <consortium name="RefSeq"/>
        </authorList>
    </citation>
    <scope>IDENTIFICATION</scope>
</reference>
<keyword evidence="4" id="KW-0444">Lipid biosynthesis</keyword>
<dbReference type="SUPFAM" id="SSF48371">
    <property type="entry name" value="ARM repeat"/>
    <property type="match status" value="1"/>
</dbReference>
<keyword evidence="9" id="KW-0496">Mitochondrion</keyword>
<evidence type="ECO:0000256" key="6">
    <source>
        <dbReference type="ARBA" id="ARBA00022824"/>
    </source>
</evidence>
<evidence type="ECO:0000256" key="7">
    <source>
        <dbReference type="ARBA" id="ARBA00022989"/>
    </source>
</evidence>
<dbReference type="InterPro" id="IPR029058">
    <property type="entry name" value="AB_hydrolase_fold"/>
</dbReference>
<keyword evidence="7" id="KW-1133">Transmembrane helix</keyword>
<evidence type="ECO:0000313" key="19">
    <source>
        <dbReference type="RefSeq" id="XP_022097730.1"/>
    </source>
</evidence>
<organism evidence="17 19">
    <name type="scientific">Acanthaster planci</name>
    <name type="common">Crown-of-thorns starfish</name>
    <dbReference type="NCBI Taxonomy" id="133434"/>
    <lineage>
        <taxon>Eukaryota</taxon>
        <taxon>Metazoa</taxon>
        <taxon>Echinodermata</taxon>
        <taxon>Eleutherozoa</taxon>
        <taxon>Asterozoa</taxon>
        <taxon>Asteroidea</taxon>
        <taxon>Valvatacea</taxon>
        <taxon>Valvatida</taxon>
        <taxon>Acanthasteridae</taxon>
        <taxon>Acanthaster</taxon>
    </lineage>
</organism>
<dbReference type="RefSeq" id="XP_022097731.1">
    <property type="nucleotide sequence ID" value="XM_022242039.1"/>
</dbReference>
<evidence type="ECO:0000256" key="11">
    <source>
        <dbReference type="ARBA" id="ARBA00023209"/>
    </source>
</evidence>
<gene>
    <name evidence="18 19 20" type="primary">LOC110983095</name>
</gene>